<feature type="domain" description="Protein kinase" evidence="14">
    <location>
        <begin position="34"/>
        <end position="292"/>
    </location>
</feature>
<dbReference type="InterPro" id="IPR001943">
    <property type="entry name" value="UVR_dom"/>
</dbReference>
<evidence type="ECO:0000256" key="1">
    <source>
        <dbReference type="ARBA" id="ARBA00008874"/>
    </source>
</evidence>
<evidence type="ECO:0000256" key="10">
    <source>
        <dbReference type="ARBA" id="ARBA00048679"/>
    </source>
</evidence>
<evidence type="ECO:0000256" key="6">
    <source>
        <dbReference type="ARBA" id="ARBA00022741"/>
    </source>
</evidence>
<dbReference type="SUPFAM" id="SSF56112">
    <property type="entry name" value="Protein kinase-like (PK-like)"/>
    <property type="match status" value="1"/>
</dbReference>
<feature type="compositionally biased region" description="Basic and acidic residues" evidence="13">
    <location>
        <begin position="706"/>
        <end position="724"/>
    </location>
</feature>
<sequence length="1269" mass="146565">MASLLMRLFRVGAEKKKIQHYEHLRRDVDPGQSWDTLGELGDGAFGKVYKVQNKENGVLAAAKVIDVHSEDQLQDYITEINILATCRHGNIISLLEAIYYEGWLWIIIEFCPGGALDDIMLELEHGLSEQQISEVCFQTLQALFYLHQHHIIHRDLKAGNILLTMEGHIKLADFGVSAKNNNTLQRRSTFIGTPYWMAPEVIMCETSKENAYSCKSDIWSLGITLIEAAEMEPPHHNLNPMRVLLKITKSSPPTLTNSRIWSNHFQDFLKRALQKNPESRWGAQQLLAHPFSYAGRSGQTLKELIAEAKAEVTEVIEAESLSDLHSSVDELTTNTETPVMQDPAKDESEIPLTPSCEEPPEVPSNPEPNKVPKVTRRASGALDKAQKRVRRLSVPGNLLSFLTRRKSGIWNDDMKHLGNQEQQEVTVSHNEGDSETSPQETEDKRMENEEKAEEVKGGSDQSPDKPAGETEEKPMPERDMECKDIDANGHKDEEVQQEEDLSEQETLQDTEVKNSLNADQSKDEQTFWRCLRGPVEKDDKLGVADLQNVLIDTLCLETLNRKCETKERRLHDYLDLAGYDNASKFSSTVELIRKPVVEVCVPASEEKTSEERTESVMQVDVTEDGEGQVDAKEEEEQKIAEDGGKQEQEVDVRNEMMEDTVKEQQSENAEKTVRITDLSSEETAQAQNQQESQLKEETAQDGPSEAEPKKEEAPEEKESRHDANSNEIQSAGNRNEDDDVTTDQSDEPRTLTETDSQNDSLANDTAETSELQTDIPACSETQREELSSEKTNGVCLDKKLTKTTKQVSFAHAHEQVELIEKSHSILNGNSNVEAPHTESNGSLHHNINQHNDESALSPLNETNLPVGRKTVKKTRRFMVDGREVSVTTSKVISERNDKEQQMRSIRRQELHALKLLQREEQREFTQLEQKLQQQRELMFRHIEQEMSSKKQYYDGELQRLEKQYEQQSQKMETEHTARLREEARRLKSQQEKELRALKMDPKEEQRFLQKQQQELNEALQKGVQEHKRKVASMEWDITVKSQQLKRARESVIWELEQRHLQEKYHLFKQQVKEQYSLQRQQLSRRHSKDVERVSRFQLGLMDEQKSSQAQERTQLQRAQRAEVKGHLNRFRQDLRRQGLSGAEQRQKLTQFMSEEESRQKQEFKTLQENQEIQLKELQDQCDSNITELHQLQNEKLQLLVDMEKKKIKRLEDEHTLELNEWRDKLACRKEALEEDLARRKRECEGTRRRSEPEARYARRSRFFPNLSFN</sequence>
<evidence type="ECO:0000256" key="7">
    <source>
        <dbReference type="ARBA" id="ARBA00022777"/>
    </source>
</evidence>
<feature type="domain" description="UVR" evidence="15">
    <location>
        <begin position="954"/>
        <end position="989"/>
    </location>
</feature>
<comment type="catalytic activity">
    <reaction evidence="10">
        <text>L-seryl-[protein] + ATP = O-phospho-L-seryl-[protein] + ADP + H(+)</text>
        <dbReference type="Rhea" id="RHEA:17989"/>
        <dbReference type="Rhea" id="RHEA-COMP:9863"/>
        <dbReference type="Rhea" id="RHEA-COMP:11604"/>
        <dbReference type="ChEBI" id="CHEBI:15378"/>
        <dbReference type="ChEBI" id="CHEBI:29999"/>
        <dbReference type="ChEBI" id="CHEBI:30616"/>
        <dbReference type="ChEBI" id="CHEBI:83421"/>
        <dbReference type="ChEBI" id="CHEBI:456216"/>
        <dbReference type="EC" id="2.7.11.1"/>
    </reaction>
</comment>
<dbReference type="InterPro" id="IPR051585">
    <property type="entry name" value="STE20_Ser/Thr_Kinases"/>
</dbReference>
<feature type="region of interest" description="Disordered" evidence="13">
    <location>
        <begin position="421"/>
        <end position="520"/>
    </location>
</feature>
<dbReference type="Gene3D" id="1.10.510.10">
    <property type="entry name" value="Transferase(Phosphotransferase) domain 1"/>
    <property type="match status" value="1"/>
</dbReference>
<dbReference type="InterPro" id="IPR011009">
    <property type="entry name" value="Kinase-like_dom_sf"/>
</dbReference>
<dbReference type="OMA" id="EQCDANI"/>
<feature type="region of interest" description="Disordered" evidence="13">
    <location>
        <begin position="603"/>
        <end position="790"/>
    </location>
</feature>
<dbReference type="AlphaFoldDB" id="A0A2D0SSI4"/>
<evidence type="ECO:0000256" key="4">
    <source>
        <dbReference type="ARBA" id="ARBA00022553"/>
    </source>
</evidence>
<evidence type="ECO:0000259" key="15">
    <source>
        <dbReference type="PROSITE" id="PS50151"/>
    </source>
</evidence>
<dbReference type="Gene3D" id="3.30.200.20">
    <property type="entry name" value="Phosphorylase Kinase, domain 1"/>
    <property type="match status" value="1"/>
</dbReference>
<feature type="region of interest" description="Disordered" evidence="13">
    <location>
        <begin position="334"/>
        <end position="389"/>
    </location>
</feature>
<dbReference type="STRING" id="7998.ENSIPUP00000036672"/>
<feature type="compositionally biased region" description="Polar residues" evidence="13">
    <location>
        <begin position="421"/>
        <end position="439"/>
    </location>
</feature>
<comment type="catalytic activity">
    <reaction evidence="9">
        <text>L-threonyl-[protein] + ATP = O-phospho-L-threonyl-[protein] + ADP + H(+)</text>
        <dbReference type="Rhea" id="RHEA:46608"/>
        <dbReference type="Rhea" id="RHEA-COMP:11060"/>
        <dbReference type="Rhea" id="RHEA-COMP:11605"/>
        <dbReference type="ChEBI" id="CHEBI:15378"/>
        <dbReference type="ChEBI" id="CHEBI:30013"/>
        <dbReference type="ChEBI" id="CHEBI:30616"/>
        <dbReference type="ChEBI" id="CHEBI:61977"/>
        <dbReference type="ChEBI" id="CHEBI:456216"/>
        <dbReference type="EC" id="2.7.11.1"/>
    </reaction>
</comment>
<evidence type="ECO:0000256" key="8">
    <source>
        <dbReference type="ARBA" id="ARBA00022840"/>
    </source>
</evidence>
<keyword evidence="7" id="KW-0418">Kinase</keyword>
<dbReference type="PROSITE" id="PS50151">
    <property type="entry name" value="UVR"/>
    <property type="match status" value="1"/>
</dbReference>
<keyword evidence="3" id="KW-0723">Serine/threonine-protein kinase</keyword>
<dbReference type="GeneID" id="108277332"/>
<evidence type="ECO:0000259" key="14">
    <source>
        <dbReference type="PROSITE" id="PS50011"/>
    </source>
</evidence>
<organism evidence="16 17">
    <name type="scientific">Ictalurus punctatus</name>
    <name type="common">Channel catfish</name>
    <name type="synonym">Silurus punctatus</name>
    <dbReference type="NCBI Taxonomy" id="7998"/>
    <lineage>
        <taxon>Eukaryota</taxon>
        <taxon>Metazoa</taxon>
        <taxon>Chordata</taxon>
        <taxon>Craniata</taxon>
        <taxon>Vertebrata</taxon>
        <taxon>Euteleostomi</taxon>
        <taxon>Actinopterygii</taxon>
        <taxon>Neopterygii</taxon>
        <taxon>Teleostei</taxon>
        <taxon>Ostariophysi</taxon>
        <taxon>Siluriformes</taxon>
        <taxon>Ictaluridae</taxon>
        <taxon>Ictalurus</taxon>
    </lineage>
</organism>
<dbReference type="EC" id="2.7.11.1" evidence="2"/>
<accession>A0A2D0SSI4</accession>
<dbReference type="OrthoDB" id="10027016at2759"/>
<keyword evidence="6 11" id="KW-0547">Nucleotide-binding</keyword>
<dbReference type="PROSITE" id="PS00108">
    <property type="entry name" value="PROTEIN_KINASE_ST"/>
    <property type="match status" value="1"/>
</dbReference>
<dbReference type="GO" id="GO:0004674">
    <property type="term" value="F:protein serine/threonine kinase activity"/>
    <property type="evidence" value="ECO:0007669"/>
    <property type="project" value="UniProtKB-KW"/>
</dbReference>
<dbReference type="GO" id="GO:0005524">
    <property type="term" value="F:ATP binding"/>
    <property type="evidence" value="ECO:0007669"/>
    <property type="project" value="UniProtKB-UniRule"/>
</dbReference>
<dbReference type="KEGG" id="ipu:108277332"/>
<proteinExistence type="inferred from homology"/>
<name>A0A2D0SSI4_ICTPU</name>
<dbReference type="PANTHER" id="PTHR46538:SF4">
    <property type="entry name" value="NON-SPECIFIC SERINE_THREONINE PROTEIN KINASE"/>
    <property type="match status" value="1"/>
</dbReference>
<protein>
    <recommendedName>
        <fullName evidence="2">non-specific serine/threonine protein kinase</fullName>
        <ecNumber evidence="2">2.7.11.1</ecNumber>
    </recommendedName>
</protein>
<evidence type="ECO:0000256" key="5">
    <source>
        <dbReference type="ARBA" id="ARBA00022679"/>
    </source>
</evidence>
<feature type="coiled-coil region" evidence="12">
    <location>
        <begin position="910"/>
        <end position="1029"/>
    </location>
</feature>
<dbReference type="FunFam" id="1.10.510.10:FF:001298">
    <property type="entry name" value="STE20-like kinase"/>
    <property type="match status" value="1"/>
</dbReference>
<evidence type="ECO:0000256" key="12">
    <source>
        <dbReference type="SAM" id="Coils"/>
    </source>
</evidence>
<feature type="coiled-coil region" evidence="12">
    <location>
        <begin position="1160"/>
        <end position="1249"/>
    </location>
</feature>
<reference evidence="17" key="2">
    <citation type="submission" date="2025-08" db="UniProtKB">
        <authorList>
            <consortium name="RefSeq"/>
        </authorList>
    </citation>
    <scope>IDENTIFICATION</scope>
    <source>
        <tissue evidence="17">Blood</tissue>
    </source>
</reference>
<evidence type="ECO:0000313" key="16">
    <source>
        <dbReference type="Proteomes" id="UP000221080"/>
    </source>
</evidence>
<dbReference type="InterPro" id="IPR017441">
    <property type="entry name" value="Protein_kinase_ATP_BS"/>
</dbReference>
<evidence type="ECO:0000256" key="2">
    <source>
        <dbReference type="ARBA" id="ARBA00012513"/>
    </source>
</evidence>
<dbReference type="SMART" id="SM00220">
    <property type="entry name" value="S_TKc"/>
    <property type="match status" value="1"/>
</dbReference>
<dbReference type="InterPro" id="IPR022165">
    <property type="entry name" value="PKK"/>
</dbReference>
<keyword evidence="4" id="KW-0597">Phosphoprotein</keyword>
<feature type="binding site" evidence="11">
    <location>
        <position position="63"/>
    </location>
    <ligand>
        <name>ATP</name>
        <dbReference type="ChEBI" id="CHEBI:30616"/>
    </ligand>
</feature>
<dbReference type="Pfam" id="PF12474">
    <property type="entry name" value="PKK"/>
    <property type="match status" value="2"/>
</dbReference>
<keyword evidence="5" id="KW-0808">Transferase</keyword>
<reference evidence="16" key="1">
    <citation type="journal article" date="2016" name="Nat. Commun.">
        <title>The channel catfish genome sequence provides insights into the evolution of scale formation in teleosts.</title>
        <authorList>
            <person name="Liu Z."/>
            <person name="Liu S."/>
            <person name="Yao J."/>
            <person name="Bao L."/>
            <person name="Zhang J."/>
            <person name="Li Y."/>
            <person name="Jiang C."/>
            <person name="Sun L."/>
            <person name="Wang R."/>
            <person name="Zhang Y."/>
            <person name="Zhou T."/>
            <person name="Zeng Q."/>
            <person name="Fu Q."/>
            <person name="Gao S."/>
            <person name="Li N."/>
            <person name="Koren S."/>
            <person name="Jiang Y."/>
            <person name="Zimin A."/>
            <person name="Xu P."/>
            <person name="Phillippy A.M."/>
            <person name="Geng X."/>
            <person name="Song L."/>
            <person name="Sun F."/>
            <person name="Li C."/>
            <person name="Wang X."/>
            <person name="Chen A."/>
            <person name="Jin Y."/>
            <person name="Yuan Z."/>
            <person name="Yang Y."/>
            <person name="Tan S."/>
            <person name="Peatman E."/>
            <person name="Lu J."/>
            <person name="Qin Z."/>
            <person name="Dunham R."/>
            <person name="Li Z."/>
            <person name="Sonstegard T."/>
            <person name="Feng J."/>
            <person name="Danzmann R.G."/>
            <person name="Schroeder S."/>
            <person name="Scheffler B."/>
            <person name="Duke M.V."/>
            <person name="Ballard L."/>
            <person name="Kucuktas H."/>
            <person name="Kaltenboeck L."/>
            <person name="Liu H."/>
            <person name="Armbruster J."/>
            <person name="Xie Y."/>
            <person name="Kirby M.L."/>
            <person name="Tian Y."/>
            <person name="Flanagan M.E."/>
            <person name="Mu W."/>
            <person name="Waldbieser G.C."/>
        </authorList>
    </citation>
    <scope>NUCLEOTIDE SEQUENCE [LARGE SCALE GENOMIC DNA]</scope>
    <source>
        <strain evidence="16">SDA103</strain>
    </source>
</reference>
<evidence type="ECO:0000256" key="11">
    <source>
        <dbReference type="PROSITE-ProRule" id="PRU10141"/>
    </source>
</evidence>
<feature type="region of interest" description="Disordered" evidence="13">
    <location>
        <begin position="836"/>
        <end position="863"/>
    </location>
</feature>
<dbReference type="PROSITE" id="PS50011">
    <property type="entry name" value="PROTEIN_KINASE_DOM"/>
    <property type="match status" value="1"/>
</dbReference>
<dbReference type="InterPro" id="IPR000719">
    <property type="entry name" value="Prot_kinase_dom"/>
</dbReference>
<dbReference type="PROSITE" id="PS00107">
    <property type="entry name" value="PROTEIN_KINASE_ATP"/>
    <property type="match status" value="1"/>
</dbReference>
<feature type="compositionally biased region" description="Acidic residues" evidence="13">
    <location>
        <begin position="495"/>
        <end position="508"/>
    </location>
</feature>
<feature type="compositionally biased region" description="Polar residues" evidence="13">
    <location>
        <begin position="836"/>
        <end position="849"/>
    </location>
</feature>
<feature type="compositionally biased region" description="Basic and acidic residues" evidence="13">
    <location>
        <begin position="604"/>
        <end position="614"/>
    </location>
</feature>
<feature type="compositionally biased region" description="Polar residues" evidence="13">
    <location>
        <begin position="677"/>
        <end position="692"/>
    </location>
</feature>
<feature type="compositionally biased region" description="Basic and acidic residues" evidence="13">
    <location>
        <begin position="441"/>
        <end position="494"/>
    </location>
</feature>
<feature type="compositionally biased region" description="Polar residues" evidence="13">
    <location>
        <begin position="753"/>
        <end position="772"/>
    </location>
</feature>
<keyword evidence="16" id="KW-1185">Reference proteome</keyword>
<dbReference type="InterPro" id="IPR008271">
    <property type="entry name" value="Ser/Thr_kinase_AS"/>
</dbReference>
<dbReference type="RefSeq" id="XP_017345461.1">
    <property type="nucleotide sequence ID" value="XM_017489972.3"/>
</dbReference>
<evidence type="ECO:0000256" key="13">
    <source>
        <dbReference type="SAM" id="MobiDB-lite"/>
    </source>
</evidence>
<keyword evidence="12" id="KW-0175">Coiled coil</keyword>
<feature type="compositionally biased region" description="Acidic residues" evidence="13">
    <location>
        <begin position="736"/>
        <end position="745"/>
    </location>
</feature>
<evidence type="ECO:0000256" key="3">
    <source>
        <dbReference type="ARBA" id="ARBA00022527"/>
    </source>
</evidence>
<dbReference type="PANTHER" id="PTHR46538">
    <property type="entry name" value="PROTEIN KINASE DOMAIN-CONTAINING PROTEIN"/>
    <property type="match status" value="1"/>
</dbReference>
<feature type="compositionally biased region" description="Polar residues" evidence="13">
    <location>
        <begin position="509"/>
        <end position="519"/>
    </location>
</feature>
<evidence type="ECO:0000313" key="17">
    <source>
        <dbReference type="RefSeq" id="XP_017345461.1"/>
    </source>
</evidence>
<keyword evidence="8 11" id="KW-0067">ATP-binding</keyword>
<evidence type="ECO:0000256" key="9">
    <source>
        <dbReference type="ARBA" id="ARBA00047899"/>
    </source>
</evidence>
<dbReference type="Pfam" id="PF00069">
    <property type="entry name" value="Pkinase"/>
    <property type="match status" value="1"/>
</dbReference>
<feature type="compositionally biased region" description="Basic and acidic residues" evidence="13">
    <location>
        <begin position="629"/>
        <end position="674"/>
    </location>
</feature>
<gene>
    <name evidence="17" type="primary">si:dkey-81j8.6</name>
</gene>
<dbReference type="Proteomes" id="UP000221080">
    <property type="component" value="Chromosome 16"/>
</dbReference>
<comment type="similarity">
    <text evidence="1">Belongs to the protein kinase superfamily. STE Ser/Thr protein kinase family. STE20 subfamily.</text>
</comment>